<organism evidence="2 3">
    <name type="scientific">Tenacibaculum jejuense</name>
    <dbReference type="NCBI Taxonomy" id="584609"/>
    <lineage>
        <taxon>Bacteria</taxon>
        <taxon>Pseudomonadati</taxon>
        <taxon>Bacteroidota</taxon>
        <taxon>Flavobacteriia</taxon>
        <taxon>Flavobacteriales</taxon>
        <taxon>Flavobacteriaceae</taxon>
        <taxon>Tenacibaculum</taxon>
    </lineage>
</organism>
<accession>A0A238U6G5</accession>
<protein>
    <recommendedName>
        <fullName evidence="4">Lipocalin-like domain-containing protein</fullName>
    </recommendedName>
</protein>
<name>A0A238U6G5_9FLAO</name>
<sequence>MKIKIKLPVLFLLFCTTLFGQKNELTEKNIVGKWNFTKTIDKHNQEVKYVYRTYPNGEKMKIVASGPDITLNSDGTYLKKFTKENTDSGNWKIISESEIEYQMVIPKDSRQGKLIIQTEKFMPNKKWRKDENGNFLDASSDKIIELTLTEMKIEYEKDYILIYKKVIE</sequence>
<evidence type="ECO:0000313" key="3">
    <source>
        <dbReference type="Proteomes" id="UP000215214"/>
    </source>
</evidence>
<proteinExistence type="predicted"/>
<dbReference type="AlphaFoldDB" id="A0A238U6G5"/>
<gene>
    <name evidence="2" type="ORF">TJEJU_0986</name>
</gene>
<keyword evidence="3" id="KW-1185">Reference proteome</keyword>
<evidence type="ECO:0000313" key="2">
    <source>
        <dbReference type="EMBL" id="SNR14747.1"/>
    </source>
</evidence>
<dbReference type="EMBL" id="LT899436">
    <property type="protein sequence ID" value="SNR14747.1"/>
    <property type="molecule type" value="Genomic_DNA"/>
</dbReference>
<dbReference type="RefSeq" id="WP_231970250.1">
    <property type="nucleotide sequence ID" value="NZ_LT899436.1"/>
</dbReference>
<feature type="chain" id="PRO_5012014486" description="Lipocalin-like domain-containing protein" evidence="1">
    <location>
        <begin position="21"/>
        <end position="168"/>
    </location>
</feature>
<evidence type="ECO:0008006" key="4">
    <source>
        <dbReference type="Google" id="ProtNLM"/>
    </source>
</evidence>
<dbReference type="KEGG" id="tje:TJEJU_0986"/>
<feature type="signal peptide" evidence="1">
    <location>
        <begin position="1"/>
        <end position="20"/>
    </location>
</feature>
<keyword evidence="1" id="KW-0732">Signal</keyword>
<evidence type="ECO:0000256" key="1">
    <source>
        <dbReference type="SAM" id="SignalP"/>
    </source>
</evidence>
<reference evidence="2 3" key="1">
    <citation type="submission" date="2017-07" db="EMBL/GenBank/DDBJ databases">
        <authorList>
            <person name="Sun Z.S."/>
            <person name="Albrecht U."/>
            <person name="Echele G."/>
            <person name="Lee C.C."/>
        </authorList>
    </citation>
    <scope>NUCLEOTIDE SEQUENCE [LARGE SCALE GENOMIC DNA]</scope>
    <source>
        <strain evidence="3">type strain: KCTC 22618</strain>
    </source>
</reference>
<dbReference type="Proteomes" id="UP000215214">
    <property type="component" value="Chromosome TJEJU"/>
</dbReference>